<comment type="caution">
    <text evidence="2">The sequence shown here is derived from an EMBL/GenBank/DDBJ whole genome shotgun (WGS) entry which is preliminary data.</text>
</comment>
<name>A0A250VH60_STROL</name>
<evidence type="ECO:0000256" key="1">
    <source>
        <dbReference type="SAM" id="Phobius"/>
    </source>
</evidence>
<evidence type="ECO:0000313" key="2">
    <source>
        <dbReference type="EMBL" id="GAX53402.1"/>
    </source>
</evidence>
<keyword evidence="1" id="KW-0812">Transmembrane</keyword>
<dbReference type="AlphaFoldDB" id="A0A250VH60"/>
<evidence type="ECO:0000313" key="3">
    <source>
        <dbReference type="Proteomes" id="UP000217446"/>
    </source>
</evidence>
<organism evidence="2 3">
    <name type="scientific">Streptomyces olivochromogenes</name>
    <dbReference type="NCBI Taxonomy" id="1963"/>
    <lineage>
        <taxon>Bacteria</taxon>
        <taxon>Bacillati</taxon>
        <taxon>Actinomycetota</taxon>
        <taxon>Actinomycetes</taxon>
        <taxon>Kitasatosporales</taxon>
        <taxon>Streptomycetaceae</taxon>
        <taxon>Streptomyces</taxon>
    </lineage>
</organism>
<feature type="transmembrane region" description="Helical" evidence="1">
    <location>
        <begin position="132"/>
        <end position="153"/>
    </location>
</feature>
<proteinExistence type="predicted"/>
<keyword evidence="1" id="KW-1133">Transmembrane helix</keyword>
<gene>
    <name evidence="2" type="ORF">SO3561_04930</name>
</gene>
<dbReference type="Proteomes" id="UP000217446">
    <property type="component" value="Unassembled WGS sequence"/>
</dbReference>
<reference evidence="3" key="1">
    <citation type="submission" date="2017-05" db="EMBL/GenBank/DDBJ databases">
        <title>Streptomyces olivochromogenes NBRC 3561 whole genome shotgun sequence.</title>
        <authorList>
            <person name="Dohra H."/>
            <person name="Kodani S."/>
        </authorList>
    </citation>
    <scope>NUCLEOTIDE SEQUENCE [LARGE SCALE GENOMIC DNA]</scope>
    <source>
        <strain evidence="3">NBRC 3561</strain>
    </source>
</reference>
<keyword evidence="3" id="KW-1185">Reference proteome</keyword>
<feature type="transmembrane region" description="Helical" evidence="1">
    <location>
        <begin position="106"/>
        <end position="126"/>
    </location>
</feature>
<accession>A0A250VH60</accession>
<protein>
    <submittedName>
        <fullName evidence="2">Uncharacterized protein</fullName>
    </submittedName>
</protein>
<sequence>MFATMGWADAGRKPGRAGLKWADAEVNAAAAVCAAQLPVVGALLWLGTLNDDPYGATYDSSFGLACLLLFAPLLLWVLGQSHAAVHTMPAATLARLTVRRAGGREWGWHLVFIGVLGAVWSVVGAAVGGWSFLAGTLWIVAFGVLPALGVAYVRGRTRTTGRPPRGRRTIWLASALGSTGLSVVVLVAGTVAQSTGLIKEYEPPKLPAGELAGVWRGGHGAVLRLGTGGRAALTKVAAEPGHHEPVTTEFSVCGGTGTWFLDTDGAHDHYSVNGPEERDGVVVTVPGCGDATFWTIGGSEDEPELYVLFGDPDSGDLRRLRRD</sequence>
<keyword evidence="1" id="KW-0472">Membrane</keyword>
<dbReference type="EMBL" id="BDQI01000010">
    <property type="protein sequence ID" value="GAX53402.1"/>
    <property type="molecule type" value="Genomic_DNA"/>
</dbReference>
<feature type="transmembrane region" description="Helical" evidence="1">
    <location>
        <begin position="62"/>
        <end position="85"/>
    </location>
</feature>
<feature type="transmembrane region" description="Helical" evidence="1">
    <location>
        <begin position="26"/>
        <end position="47"/>
    </location>
</feature>
<feature type="transmembrane region" description="Helical" evidence="1">
    <location>
        <begin position="169"/>
        <end position="192"/>
    </location>
</feature>